<dbReference type="PROSITE" id="PS50995">
    <property type="entry name" value="HTH_MARR_2"/>
    <property type="match status" value="1"/>
</dbReference>
<dbReference type="GO" id="GO:0003700">
    <property type="term" value="F:DNA-binding transcription factor activity"/>
    <property type="evidence" value="ECO:0007669"/>
    <property type="project" value="InterPro"/>
</dbReference>
<dbReference type="SMART" id="SM00347">
    <property type="entry name" value="HTH_MARR"/>
    <property type="match status" value="1"/>
</dbReference>
<dbReference type="RefSeq" id="WP_212818456.1">
    <property type="nucleotide sequence ID" value="NZ_AP023415.1"/>
</dbReference>
<dbReference type="AlphaFoldDB" id="A0A810PV20"/>
<evidence type="ECO:0000256" key="2">
    <source>
        <dbReference type="ARBA" id="ARBA00023125"/>
    </source>
</evidence>
<dbReference type="EMBL" id="AP023415">
    <property type="protein sequence ID" value="BCK77962.1"/>
    <property type="molecule type" value="Genomic_DNA"/>
</dbReference>
<dbReference type="Gene3D" id="1.10.10.10">
    <property type="entry name" value="Winged helix-like DNA-binding domain superfamily/Winged helix DNA-binding domain"/>
    <property type="match status" value="1"/>
</dbReference>
<keyword evidence="6" id="KW-1185">Reference proteome</keyword>
<keyword evidence="2" id="KW-0238">DNA-binding</keyword>
<dbReference type="SUPFAM" id="SSF46785">
    <property type="entry name" value="Winged helix' DNA-binding domain"/>
    <property type="match status" value="1"/>
</dbReference>
<dbReference type="InterPro" id="IPR036390">
    <property type="entry name" value="WH_DNA-bd_sf"/>
</dbReference>
<gene>
    <name evidence="5" type="ORF">MM35RIKEN_01540</name>
</gene>
<dbReference type="InterPro" id="IPR036388">
    <property type="entry name" value="WH-like_DNA-bd_sf"/>
</dbReference>
<dbReference type="Proteomes" id="UP000681343">
    <property type="component" value="Chromosome"/>
</dbReference>
<name>A0A810PV20_9FIRM</name>
<feature type="domain" description="HTH marR-type" evidence="4">
    <location>
        <begin position="5"/>
        <end position="137"/>
    </location>
</feature>
<protein>
    <recommendedName>
        <fullName evidence="4">HTH marR-type domain-containing protein</fullName>
    </recommendedName>
</protein>
<dbReference type="PANTHER" id="PTHR42756:SF1">
    <property type="entry name" value="TRANSCRIPTIONAL REPRESSOR OF EMRAB OPERON"/>
    <property type="match status" value="1"/>
</dbReference>
<evidence type="ECO:0000256" key="3">
    <source>
        <dbReference type="ARBA" id="ARBA00023163"/>
    </source>
</evidence>
<evidence type="ECO:0000313" key="6">
    <source>
        <dbReference type="Proteomes" id="UP000681343"/>
    </source>
</evidence>
<dbReference type="InterPro" id="IPR000835">
    <property type="entry name" value="HTH_MarR-typ"/>
</dbReference>
<dbReference type="KEGG" id="vfa:MM35RIKEN_01540"/>
<dbReference type="GO" id="GO:0003677">
    <property type="term" value="F:DNA binding"/>
    <property type="evidence" value="ECO:0007669"/>
    <property type="project" value="UniProtKB-KW"/>
</dbReference>
<evidence type="ECO:0000256" key="1">
    <source>
        <dbReference type="ARBA" id="ARBA00023015"/>
    </source>
</evidence>
<reference evidence="5" key="1">
    <citation type="submission" date="2020-09" db="EMBL/GenBank/DDBJ databases">
        <title>New species isolated from human feces.</title>
        <authorList>
            <person name="Kitahara M."/>
            <person name="Shigeno Y."/>
            <person name="Shime M."/>
            <person name="Matsumoto Y."/>
            <person name="Nakamura S."/>
            <person name="Motooka D."/>
            <person name="Fukuoka S."/>
            <person name="Nishikawa H."/>
            <person name="Benno Y."/>
        </authorList>
    </citation>
    <scope>NUCLEOTIDE SEQUENCE</scope>
    <source>
        <strain evidence="5">MM35</strain>
    </source>
</reference>
<keyword evidence="3" id="KW-0804">Transcription</keyword>
<evidence type="ECO:0000313" key="5">
    <source>
        <dbReference type="EMBL" id="BCK77962.1"/>
    </source>
</evidence>
<keyword evidence="1" id="KW-0805">Transcription regulation</keyword>
<organism evidence="5 6">
    <name type="scientific">Vescimonas fastidiosa</name>
    <dbReference type="NCBI Taxonomy" id="2714353"/>
    <lineage>
        <taxon>Bacteria</taxon>
        <taxon>Bacillati</taxon>
        <taxon>Bacillota</taxon>
        <taxon>Clostridia</taxon>
        <taxon>Eubacteriales</taxon>
        <taxon>Oscillospiraceae</taxon>
        <taxon>Vescimonas</taxon>
    </lineage>
</organism>
<sequence length="148" mass="16917">MQERFEMFTVLINRISRDIRRIKNQEMAAYHLRSAHVSCLYYIYSLDGVTSAELCEHCEEDKATISRALDYLEGNGFILRPCEGAKRYKSPLHLTEKGRAVGEQIAERIRSILDAVSHTLTEEERAAFYRSLSAISRSLDTIAQNSEA</sequence>
<proteinExistence type="predicted"/>
<accession>A0A810PV20</accession>
<dbReference type="Pfam" id="PF12802">
    <property type="entry name" value="MarR_2"/>
    <property type="match status" value="1"/>
</dbReference>
<dbReference type="PANTHER" id="PTHR42756">
    <property type="entry name" value="TRANSCRIPTIONAL REGULATOR, MARR"/>
    <property type="match status" value="1"/>
</dbReference>
<evidence type="ECO:0000259" key="4">
    <source>
        <dbReference type="PROSITE" id="PS50995"/>
    </source>
</evidence>